<reference evidence="1" key="2">
    <citation type="journal article" date="2021" name="Genome Biol. Evol.">
        <title>Developing a high-quality reference genome for a parasitic bivalve with doubly uniparental inheritance (Bivalvia: Unionida).</title>
        <authorList>
            <person name="Smith C.H."/>
        </authorList>
    </citation>
    <scope>NUCLEOTIDE SEQUENCE</scope>
    <source>
        <strain evidence="1">CHS0354</strain>
        <tissue evidence="1">Mantle</tissue>
    </source>
</reference>
<dbReference type="Proteomes" id="UP001195483">
    <property type="component" value="Unassembled WGS sequence"/>
</dbReference>
<accession>A0AAE0RMI6</accession>
<evidence type="ECO:0000313" key="2">
    <source>
        <dbReference type="Proteomes" id="UP001195483"/>
    </source>
</evidence>
<comment type="caution">
    <text evidence="1">The sequence shown here is derived from an EMBL/GenBank/DDBJ whole genome shotgun (WGS) entry which is preliminary data.</text>
</comment>
<protein>
    <submittedName>
        <fullName evidence="1">Uncharacterized protein</fullName>
    </submittedName>
</protein>
<keyword evidence="2" id="KW-1185">Reference proteome</keyword>
<gene>
    <name evidence="1" type="ORF">CHS0354_036329</name>
</gene>
<sequence>MADISMKSPDSRDDSKVLLEMWVFPRDFGCTRSRGKKTGIILPGTTLLDYGQCYDALDTDNTISDDWESLMTEVGRNSSETCKDEEIDCNSDTTSDDQSPAKQCLTLHTAWLHSTLVDYSHATMLNLFA</sequence>
<dbReference type="EMBL" id="JAEAOA010002127">
    <property type="protein sequence ID" value="KAK3576050.1"/>
    <property type="molecule type" value="Genomic_DNA"/>
</dbReference>
<name>A0AAE0RMI6_9BIVA</name>
<dbReference type="AlphaFoldDB" id="A0AAE0RMI6"/>
<reference evidence="1" key="3">
    <citation type="submission" date="2023-05" db="EMBL/GenBank/DDBJ databases">
        <authorList>
            <person name="Smith C.H."/>
        </authorList>
    </citation>
    <scope>NUCLEOTIDE SEQUENCE</scope>
    <source>
        <strain evidence="1">CHS0354</strain>
        <tissue evidence="1">Mantle</tissue>
    </source>
</reference>
<proteinExistence type="predicted"/>
<organism evidence="1 2">
    <name type="scientific">Potamilus streckersoni</name>
    <dbReference type="NCBI Taxonomy" id="2493646"/>
    <lineage>
        <taxon>Eukaryota</taxon>
        <taxon>Metazoa</taxon>
        <taxon>Spiralia</taxon>
        <taxon>Lophotrochozoa</taxon>
        <taxon>Mollusca</taxon>
        <taxon>Bivalvia</taxon>
        <taxon>Autobranchia</taxon>
        <taxon>Heteroconchia</taxon>
        <taxon>Palaeoheterodonta</taxon>
        <taxon>Unionida</taxon>
        <taxon>Unionoidea</taxon>
        <taxon>Unionidae</taxon>
        <taxon>Ambleminae</taxon>
        <taxon>Lampsilini</taxon>
        <taxon>Potamilus</taxon>
    </lineage>
</organism>
<reference evidence="1" key="1">
    <citation type="journal article" date="2021" name="Genome Biol. Evol.">
        <title>A High-Quality Reference Genome for a Parasitic Bivalve with Doubly Uniparental Inheritance (Bivalvia: Unionida).</title>
        <authorList>
            <person name="Smith C.H."/>
        </authorList>
    </citation>
    <scope>NUCLEOTIDE SEQUENCE</scope>
    <source>
        <strain evidence="1">CHS0354</strain>
    </source>
</reference>
<evidence type="ECO:0000313" key="1">
    <source>
        <dbReference type="EMBL" id="KAK3576050.1"/>
    </source>
</evidence>